<dbReference type="InterPro" id="IPR036691">
    <property type="entry name" value="Endo/exonu/phosph_ase_sf"/>
</dbReference>
<keyword evidence="4" id="KW-1185">Reference proteome</keyword>
<name>A0ABQ8SNW4_PERAM</name>
<feature type="domain" description="Endonuclease/exonuclease/phosphatase" evidence="2">
    <location>
        <begin position="1"/>
        <end position="94"/>
    </location>
</feature>
<reference evidence="3 4" key="1">
    <citation type="journal article" date="2022" name="Allergy">
        <title>Genome assembly and annotation of Periplaneta americana reveal a comprehensive cockroach allergen profile.</title>
        <authorList>
            <person name="Wang L."/>
            <person name="Xiong Q."/>
            <person name="Saelim N."/>
            <person name="Wang L."/>
            <person name="Nong W."/>
            <person name="Wan A.T."/>
            <person name="Shi M."/>
            <person name="Liu X."/>
            <person name="Cao Q."/>
            <person name="Hui J.H.L."/>
            <person name="Sookrung N."/>
            <person name="Leung T.F."/>
            <person name="Tungtrongchitr A."/>
            <person name="Tsui S.K.W."/>
        </authorList>
    </citation>
    <scope>NUCLEOTIDE SEQUENCE [LARGE SCALE GENOMIC DNA]</scope>
    <source>
        <strain evidence="3">PWHHKU_190912</strain>
    </source>
</reference>
<evidence type="ECO:0000259" key="2">
    <source>
        <dbReference type="Pfam" id="PF14529"/>
    </source>
</evidence>
<evidence type="ECO:0000256" key="1">
    <source>
        <dbReference type="SAM" id="MobiDB-lite"/>
    </source>
</evidence>
<dbReference type="SUPFAM" id="SSF56219">
    <property type="entry name" value="DNase I-like"/>
    <property type="match status" value="1"/>
</dbReference>
<dbReference type="Pfam" id="PF14529">
    <property type="entry name" value="Exo_endo_phos_2"/>
    <property type="match status" value="1"/>
</dbReference>
<organism evidence="3 4">
    <name type="scientific">Periplaneta americana</name>
    <name type="common">American cockroach</name>
    <name type="synonym">Blatta americana</name>
    <dbReference type="NCBI Taxonomy" id="6978"/>
    <lineage>
        <taxon>Eukaryota</taxon>
        <taxon>Metazoa</taxon>
        <taxon>Ecdysozoa</taxon>
        <taxon>Arthropoda</taxon>
        <taxon>Hexapoda</taxon>
        <taxon>Insecta</taxon>
        <taxon>Pterygota</taxon>
        <taxon>Neoptera</taxon>
        <taxon>Polyneoptera</taxon>
        <taxon>Dictyoptera</taxon>
        <taxon>Blattodea</taxon>
        <taxon>Blattoidea</taxon>
        <taxon>Blattidae</taxon>
        <taxon>Blattinae</taxon>
        <taxon>Periplaneta</taxon>
    </lineage>
</organism>
<dbReference type="InterPro" id="IPR005135">
    <property type="entry name" value="Endo/exonuclease/phosphatase"/>
</dbReference>
<gene>
    <name evidence="3" type="ORF">ANN_18486</name>
</gene>
<accession>A0ABQ8SNW4</accession>
<dbReference type="EMBL" id="JAJSOF020000023">
    <property type="protein sequence ID" value="KAJ4435866.1"/>
    <property type="molecule type" value="Genomic_DNA"/>
</dbReference>
<dbReference type="Proteomes" id="UP001148838">
    <property type="component" value="Unassembled WGS sequence"/>
</dbReference>
<dbReference type="Gene3D" id="3.60.10.10">
    <property type="entry name" value="Endonuclease/exonuclease/phosphatase"/>
    <property type="match status" value="1"/>
</dbReference>
<protein>
    <recommendedName>
        <fullName evidence="2">Endonuclease/exonuclease/phosphatase domain-containing protein</fullName>
    </recommendedName>
</protein>
<sequence length="134" mass="15130">MYCRSQEDPANIIAKLLTAISQMHHDKPVLIVGDLNCRLDQLKLKTKEVLKCPEEEGFILINETKTKIYFAPNGCSTIDLVFYRGNISHGKQTGKWKSGTTPLRKHLPITTEFPSMKTGDTTAKTSKRPPTREK</sequence>
<proteinExistence type="predicted"/>
<feature type="compositionally biased region" description="Basic residues" evidence="1">
    <location>
        <begin position="125"/>
        <end position="134"/>
    </location>
</feature>
<evidence type="ECO:0000313" key="3">
    <source>
        <dbReference type="EMBL" id="KAJ4435866.1"/>
    </source>
</evidence>
<feature type="region of interest" description="Disordered" evidence="1">
    <location>
        <begin position="108"/>
        <end position="134"/>
    </location>
</feature>
<comment type="caution">
    <text evidence="3">The sequence shown here is derived from an EMBL/GenBank/DDBJ whole genome shotgun (WGS) entry which is preliminary data.</text>
</comment>
<evidence type="ECO:0000313" key="4">
    <source>
        <dbReference type="Proteomes" id="UP001148838"/>
    </source>
</evidence>